<proteinExistence type="predicted"/>
<gene>
    <name evidence="1" type="ORF">GLOINDRAFT_28764</name>
</gene>
<dbReference type="VEuPathDB" id="FungiDB:RhiirFUN_012568"/>
<protein>
    <submittedName>
        <fullName evidence="1">Uncharacterized protein</fullName>
    </submittedName>
</protein>
<accession>U9TSF5</accession>
<dbReference type="HOGENOM" id="CLU_2813672_0_0_1"/>
<name>U9TSF5_RHIID</name>
<dbReference type="EMBL" id="KI286453">
    <property type="protein sequence ID" value="ESA11025.1"/>
    <property type="molecule type" value="Genomic_DNA"/>
</dbReference>
<organism evidence="1">
    <name type="scientific">Rhizophagus irregularis (strain DAOM 181602 / DAOM 197198 / MUCL 43194)</name>
    <name type="common">Arbuscular mycorrhizal fungus</name>
    <name type="synonym">Glomus intraradices</name>
    <dbReference type="NCBI Taxonomy" id="747089"/>
    <lineage>
        <taxon>Eukaryota</taxon>
        <taxon>Fungi</taxon>
        <taxon>Fungi incertae sedis</taxon>
        <taxon>Mucoromycota</taxon>
        <taxon>Glomeromycotina</taxon>
        <taxon>Glomeromycetes</taxon>
        <taxon>Glomerales</taxon>
        <taxon>Glomeraceae</taxon>
        <taxon>Rhizophagus</taxon>
    </lineage>
</organism>
<reference evidence="1" key="1">
    <citation type="submission" date="2013-07" db="EMBL/GenBank/DDBJ databases">
        <title>The genome of an arbuscular mycorrhizal fungus provides insights into the evolution of the oldest plant symbiosis.</title>
        <authorList>
            <consortium name="DOE Joint Genome Institute"/>
            <person name="Tisserant E."/>
            <person name="Malbreil M."/>
            <person name="Kuo A."/>
            <person name="Kohler A."/>
            <person name="Symeonidi A."/>
            <person name="Balestrini R."/>
            <person name="Charron P."/>
            <person name="Duensing N."/>
            <person name="Frei-dit-Frey N."/>
            <person name="Gianinazzi-Pearson V."/>
            <person name="Gilbert B."/>
            <person name="Handa Y."/>
            <person name="Hijri M."/>
            <person name="Kaul R."/>
            <person name="Kawaguchi M."/>
            <person name="Krajinski F."/>
            <person name="Lammers P."/>
            <person name="Lapierre D."/>
            <person name="Masclaux F.G."/>
            <person name="Murat C."/>
            <person name="Morin E."/>
            <person name="Ndikumana S."/>
            <person name="Pagni M."/>
            <person name="Petitpierre D."/>
            <person name="Requena N."/>
            <person name="Rosikiewicz P."/>
            <person name="Riley R."/>
            <person name="Saito K."/>
            <person name="San Clemente H."/>
            <person name="Shapiro H."/>
            <person name="van Tuinen D."/>
            <person name="Becard G."/>
            <person name="Bonfante P."/>
            <person name="Paszkowski U."/>
            <person name="Shachar-Hill Y."/>
            <person name="Young J.P."/>
            <person name="Sanders I.R."/>
            <person name="Henrissat B."/>
            <person name="Rensing S.A."/>
            <person name="Grigoriev I.V."/>
            <person name="Corradi N."/>
            <person name="Roux C."/>
            <person name="Martin F."/>
        </authorList>
    </citation>
    <scope>NUCLEOTIDE SEQUENCE</scope>
    <source>
        <strain evidence="1">DAOM 197198</strain>
    </source>
</reference>
<sequence length="67" mass="8181">MEKQWIDLDFRQSFNSVKALITIISTNMSRDISKKIEQYEKFLHDKLEVDLKQTWDLREKIYEEISD</sequence>
<evidence type="ECO:0000313" key="1">
    <source>
        <dbReference type="EMBL" id="ESA11025.1"/>
    </source>
</evidence>
<dbReference type="AlphaFoldDB" id="U9TSF5"/>